<evidence type="ECO:0000313" key="2">
    <source>
        <dbReference type="Proteomes" id="UP000474159"/>
    </source>
</evidence>
<proteinExistence type="predicted"/>
<protein>
    <submittedName>
        <fullName evidence="1">Uncharacterized protein</fullName>
    </submittedName>
</protein>
<organism evidence="1 2">
    <name type="scientific">Methylobacterium soli</name>
    <dbReference type="NCBI Taxonomy" id="553447"/>
    <lineage>
        <taxon>Bacteria</taxon>
        <taxon>Pseudomonadati</taxon>
        <taxon>Pseudomonadota</taxon>
        <taxon>Alphaproteobacteria</taxon>
        <taxon>Hyphomicrobiales</taxon>
        <taxon>Methylobacteriaceae</taxon>
        <taxon>Methylobacterium</taxon>
    </lineage>
</organism>
<dbReference type="AlphaFoldDB" id="A0A6L3SQZ9"/>
<reference evidence="1 2" key="1">
    <citation type="submission" date="2019-09" db="EMBL/GenBank/DDBJ databases">
        <title>YIM 48816 draft genome.</title>
        <authorList>
            <person name="Jiang L."/>
        </authorList>
    </citation>
    <scope>NUCLEOTIDE SEQUENCE [LARGE SCALE GENOMIC DNA]</scope>
    <source>
        <strain evidence="1 2">YIM 48816</strain>
    </source>
</reference>
<evidence type="ECO:0000313" key="1">
    <source>
        <dbReference type="EMBL" id="KAB1072542.1"/>
    </source>
</evidence>
<accession>A0A6L3SQZ9</accession>
<sequence length="61" mass="7167">MPKPDYELDLKRLEHCAGLVEEIAAERERLRTVLQQGRLISDQTGSKLPARQPLTWEWHQE</sequence>
<comment type="caution">
    <text evidence="1">The sequence shown here is derived from an EMBL/GenBank/DDBJ whole genome shotgun (WGS) entry which is preliminary data.</text>
</comment>
<keyword evidence="2" id="KW-1185">Reference proteome</keyword>
<name>A0A6L3SQZ9_9HYPH</name>
<dbReference type="RefSeq" id="WP_151004596.1">
    <property type="nucleotide sequence ID" value="NZ_BPQY01000271.1"/>
</dbReference>
<dbReference type="EMBL" id="VZZK01000048">
    <property type="protein sequence ID" value="KAB1072542.1"/>
    <property type="molecule type" value="Genomic_DNA"/>
</dbReference>
<dbReference type="Proteomes" id="UP000474159">
    <property type="component" value="Unassembled WGS sequence"/>
</dbReference>
<gene>
    <name evidence="1" type="ORF">F6X53_28060</name>
</gene>